<dbReference type="EMBL" id="JAQIFT010000068">
    <property type="protein sequence ID" value="MDA3733914.1"/>
    <property type="molecule type" value="Genomic_DNA"/>
</dbReference>
<organism evidence="2 3">
    <name type="scientific">Holtiella tumoricola</name>
    <dbReference type="NCBI Taxonomy" id="3018743"/>
    <lineage>
        <taxon>Bacteria</taxon>
        <taxon>Bacillati</taxon>
        <taxon>Bacillota</taxon>
        <taxon>Clostridia</taxon>
        <taxon>Lachnospirales</taxon>
        <taxon>Cellulosilyticaceae</taxon>
        <taxon>Holtiella</taxon>
    </lineage>
</organism>
<dbReference type="Gene3D" id="3.30.70.2700">
    <property type="match status" value="1"/>
</dbReference>
<proteinExistence type="predicted"/>
<dbReference type="InterPro" id="IPR028348">
    <property type="entry name" value="FAD-binding_protein"/>
</dbReference>
<dbReference type="PIRSF" id="PIRSF038984">
    <property type="entry name" value="FAD_binding_protein"/>
    <property type="match status" value="1"/>
</dbReference>
<dbReference type="InterPro" id="IPR036188">
    <property type="entry name" value="FAD/NAD-bd_sf"/>
</dbReference>
<evidence type="ECO:0000313" key="3">
    <source>
        <dbReference type="Proteomes" id="UP001169242"/>
    </source>
</evidence>
<comment type="caution">
    <text evidence="2">The sequence shown here is derived from an EMBL/GenBank/DDBJ whole genome shotgun (WGS) entry which is preliminary data.</text>
</comment>
<dbReference type="PANTHER" id="PTHR42842">
    <property type="entry name" value="FAD/NAD(P)-BINDING OXIDOREDUCTASE"/>
    <property type="match status" value="1"/>
</dbReference>
<dbReference type="SUPFAM" id="SSF51905">
    <property type="entry name" value="FAD/NAD(P)-binding domain"/>
    <property type="match status" value="1"/>
</dbReference>
<dbReference type="InterPro" id="IPR049516">
    <property type="entry name" value="FAD-depend_C"/>
</dbReference>
<dbReference type="AlphaFoldDB" id="A0AA42DTM0"/>
<sequence>MIRVQDLSLTLKEDESVLKNKIAKKLRIGEADIQQYRIFKKAIDARKKQDIKIVYTVDVETKKEKELLKKFPNLKTPDLNYYYPEVGDKVLKHRPVIVGSGPCGMFAALILAQMGYKPIVIERGKAVDARVQDIEAFWKEGKFSPISNVQFGEGGAGTFSDGKLTTQIKNVRCHKVLEELARFGGPEEIRYKNKPHIGTDVLRDVVKNIRHEIERLGGSYRFETKLTALRIEEGELKAVQINDNEWIETEVCVLALGHSARDTFKMLYEHSVNMVQKPFAMGMRIEHLQDWINSSQYGDTHKDDPKLGAAEYKLVHHASNGRAVYTFCMCPGGYVVASASEEGMVVTNGMSEYARDAVNANSAVLVNISPEDFGSEHPLAGVELQRKLEILAYELGNKTYKAPLQRVGDFIEGKITTELGIVKPTYEPGVVFSNLREAIPTFMGEAIVEALGVFGKKIKNFDHPDAILTGFETRSSSPIRIRRDEAYECNIKGIYPAGEGAGYAGGITSAGVDGIEVAEAIIQVYKPFSKA</sequence>
<evidence type="ECO:0000259" key="1">
    <source>
        <dbReference type="Pfam" id="PF21688"/>
    </source>
</evidence>
<reference evidence="2" key="1">
    <citation type="journal article" date="2023" name="Int. J. Syst. Evol. Microbiol.">
        <title>&lt;i&gt;Holtiella tumoricola&lt;/i&gt; gen. nov. sp. nov., isolated from a human clinical sample.</title>
        <authorList>
            <person name="Allen-Vercoe E."/>
            <person name="Daigneault M.C."/>
            <person name="Vancuren S.J."/>
            <person name="Cochrane K."/>
            <person name="O'Neal L.L."/>
            <person name="Sankaranarayanan K."/>
            <person name="Lawson P.A."/>
        </authorList>
    </citation>
    <scope>NUCLEOTIDE SEQUENCE</scope>
    <source>
        <strain evidence="2">CC70A</strain>
    </source>
</reference>
<dbReference type="PANTHER" id="PTHR42842:SF3">
    <property type="entry name" value="FAD_NAD(P)-BINDING OXIDOREDUCTASE FAMILY PROTEIN"/>
    <property type="match status" value="1"/>
</dbReference>
<protein>
    <recommendedName>
        <fullName evidence="1">FAD-dependent protein C-terminal domain-containing protein</fullName>
    </recommendedName>
</protein>
<dbReference type="Pfam" id="PF21688">
    <property type="entry name" value="FAD-depend_C"/>
    <property type="match status" value="1"/>
</dbReference>
<name>A0AA42DTM0_9FIRM</name>
<evidence type="ECO:0000313" key="2">
    <source>
        <dbReference type="EMBL" id="MDA3733914.1"/>
    </source>
</evidence>
<dbReference type="Proteomes" id="UP001169242">
    <property type="component" value="Unassembled WGS sequence"/>
</dbReference>
<gene>
    <name evidence="2" type="ORF">PBV87_20785</name>
</gene>
<feature type="domain" description="FAD-dependent protein C-terminal" evidence="1">
    <location>
        <begin position="278"/>
        <end position="475"/>
    </location>
</feature>
<keyword evidence="3" id="KW-1185">Reference proteome</keyword>
<dbReference type="RefSeq" id="WP_271013581.1">
    <property type="nucleotide sequence ID" value="NZ_JAQIFT010000068.1"/>
</dbReference>
<dbReference type="Gene3D" id="3.50.50.60">
    <property type="entry name" value="FAD/NAD(P)-binding domain"/>
    <property type="match status" value="2"/>
</dbReference>
<dbReference type="PRINTS" id="PR00368">
    <property type="entry name" value="FADPNR"/>
</dbReference>
<accession>A0AA42DTM0</accession>